<name>A0A1R2CJ44_9CILI</name>
<evidence type="ECO:0000313" key="3">
    <source>
        <dbReference type="Proteomes" id="UP000187209"/>
    </source>
</evidence>
<proteinExistence type="predicted"/>
<evidence type="ECO:0000313" key="2">
    <source>
        <dbReference type="EMBL" id="OMJ89049.1"/>
    </source>
</evidence>
<evidence type="ECO:0000256" key="1">
    <source>
        <dbReference type="SAM" id="MobiDB-lite"/>
    </source>
</evidence>
<keyword evidence="3" id="KW-1185">Reference proteome</keyword>
<feature type="region of interest" description="Disordered" evidence="1">
    <location>
        <begin position="35"/>
        <end position="55"/>
    </location>
</feature>
<reference evidence="2 3" key="1">
    <citation type="submission" date="2016-11" db="EMBL/GenBank/DDBJ databases">
        <title>The macronuclear genome of Stentor coeruleus: a giant cell with tiny introns.</title>
        <authorList>
            <person name="Slabodnick M."/>
            <person name="Ruby J.G."/>
            <person name="Reiff S.B."/>
            <person name="Swart E.C."/>
            <person name="Gosai S."/>
            <person name="Prabakaran S."/>
            <person name="Witkowska E."/>
            <person name="Larue G.E."/>
            <person name="Fisher S."/>
            <person name="Freeman R.M."/>
            <person name="Gunawardena J."/>
            <person name="Chu W."/>
            <person name="Stover N.A."/>
            <person name="Gregory B.D."/>
            <person name="Nowacki M."/>
            <person name="Derisi J."/>
            <person name="Roy S.W."/>
            <person name="Marshall W.F."/>
            <person name="Sood P."/>
        </authorList>
    </citation>
    <scope>NUCLEOTIDE SEQUENCE [LARGE SCALE GENOMIC DNA]</scope>
    <source>
        <strain evidence="2">WM001</strain>
    </source>
</reference>
<dbReference type="OrthoDB" id="320822at2759"/>
<gene>
    <name evidence="2" type="ORF">SteCoe_8872</name>
</gene>
<protein>
    <submittedName>
        <fullName evidence="2">Uncharacterized protein</fullName>
    </submittedName>
</protein>
<accession>A0A1R2CJ44</accession>
<dbReference type="Proteomes" id="UP000187209">
    <property type="component" value="Unassembled WGS sequence"/>
</dbReference>
<sequence>MSKHKWDNRFHVADSRDNHRVHEFFRQYFDKPSKQRQDRISVPANPSKFYPNLSSTLDKHSHRIPKLKKLGLRNKKTIELGWNPTFHVKVSKDNSHFYNTYREYFDNPRIFDHNVSVVNTIPSTVHGPVRAEDKRYFSADPRGSWNSVYTPISENNTVKYKTLRNYFDSFRET</sequence>
<organism evidence="2 3">
    <name type="scientific">Stentor coeruleus</name>
    <dbReference type="NCBI Taxonomy" id="5963"/>
    <lineage>
        <taxon>Eukaryota</taxon>
        <taxon>Sar</taxon>
        <taxon>Alveolata</taxon>
        <taxon>Ciliophora</taxon>
        <taxon>Postciliodesmatophora</taxon>
        <taxon>Heterotrichea</taxon>
        <taxon>Heterotrichida</taxon>
        <taxon>Stentoridae</taxon>
        <taxon>Stentor</taxon>
    </lineage>
</organism>
<dbReference type="EMBL" id="MPUH01000135">
    <property type="protein sequence ID" value="OMJ89049.1"/>
    <property type="molecule type" value="Genomic_DNA"/>
</dbReference>
<comment type="caution">
    <text evidence="2">The sequence shown here is derived from an EMBL/GenBank/DDBJ whole genome shotgun (WGS) entry which is preliminary data.</text>
</comment>
<dbReference type="AlphaFoldDB" id="A0A1R2CJ44"/>